<dbReference type="GeneID" id="19204882"/>
<comment type="caution">
    <text evidence="2">The sequence shown here is derived from an EMBL/GenBank/DDBJ whole genome shotgun (WGS) entry which is preliminary data.</text>
</comment>
<dbReference type="AlphaFoldDB" id="A0A5M3MXW2"/>
<sequence length="189" mass="20857">MYSLAIRNITGRAARAAVTTPRYASARLYSSFSTMHDNDAETLDAEKARNLTGSQHKTSTPIREAPGWNEHLASESEAHVKADRSTLGPQDLQRTTVDYLQARHNPEERPSSREALYTHDEVSGPLGDARVGEFEGVVGAADVDLEYEQTDVEVDPSGAMRQRTIHEEETVHNGPTPSEEAVKADRKEN</sequence>
<dbReference type="OMA" id="MHDNDAE"/>
<name>A0A5M3MXW2_CONPW</name>
<proteinExistence type="predicted"/>
<dbReference type="EMBL" id="JH711575">
    <property type="protein sequence ID" value="EIW83962.1"/>
    <property type="molecule type" value="Genomic_DNA"/>
</dbReference>
<evidence type="ECO:0000313" key="2">
    <source>
        <dbReference type="EMBL" id="EIW83962.1"/>
    </source>
</evidence>
<protein>
    <submittedName>
        <fullName evidence="2">Uncharacterized protein</fullName>
    </submittedName>
</protein>
<dbReference type="OrthoDB" id="529205at2759"/>
<keyword evidence="3" id="KW-1185">Reference proteome</keyword>
<dbReference type="Proteomes" id="UP000053558">
    <property type="component" value="Unassembled WGS sequence"/>
</dbReference>
<gene>
    <name evidence="2" type="ORF">CONPUDRAFT_163215</name>
</gene>
<accession>A0A5M3MXW2</accession>
<organism evidence="2 3">
    <name type="scientific">Coniophora puteana (strain RWD-64-598)</name>
    <name type="common">Brown rot fungus</name>
    <dbReference type="NCBI Taxonomy" id="741705"/>
    <lineage>
        <taxon>Eukaryota</taxon>
        <taxon>Fungi</taxon>
        <taxon>Dikarya</taxon>
        <taxon>Basidiomycota</taxon>
        <taxon>Agaricomycotina</taxon>
        <taxon>Agaricomycetes</taxon>
        <taxon>Agaricomycetidae</taxon>
        <taxon>Boletales</taxon>
        <taxon>Coniophorineae</taxon>
        <taxon>Coniophoraceae</taxon>
        <taxon>Coniophora</taxon>
    </lineage>
</organism>
<dbReference type="KEGG" id="cput:CONPUDRAFT_163215"/>
<dbReference type="RefSeq" id="XP_007765804.1">
    <property type="nucleotide sequence ID" value="XM_007767614.1"/>
</dbReference>
<feature type="compositionally biased region" description="Basic and acidic residues" evidence="1">
    <location>
        <begin position="180"/>
        <end position="189"/>
    </location>
</feature>
<feature type="region of interest" description="Disordered" evidence="1">
    <location>
        <begin position="147"/>
        <end position="189"/>
    </location>
</feature>
<reference evidence="3" key="1">
    <citation type="journal article" date="2012" name="Science">
        <title>The Paleozoic origin of enzymatic lignin decomposition reconstructed from 31 fungal genomes.</title>
        <authorList>
            <person name="Floudas D."/>
            <person name="Binder M."/>
            <person name="Riley R."/>
            <person name="Barry K."/>
            <person name="Blanchette R.A."/>
            <person name="Henrissat B."/>
            <person name="Martinez A.T."/>
            <person name="Otillar R."/>
            <person name="Spatafora J.W."/>
            <person name="Yadav J.S."/>
            <person name="Aerts A."/>
            <person name="Benoit I."/>
            <person name="Boyd A."/>
            <person name="Carlson A."/>
            <person name="Copeland A."/>
            <person name="Coutinho P.M."/>
            <person name="de Vries R.P."/>
            <person name="Ferreira P."/>
            <person name="Findley K."/>
            <person name="Foster B."/>
            <person name="Gaskell J."/>
            <person name="Glotzer D."/>
            <person name="Gorecki P."/>
            <person name="Heitman J."/>
            <person name="Hesse C."/>
            <person name="Hori C."/>
            <person name="Igarashi K."/>
            <person name="Jurgens J.A."/>
            <person name="Kallen N."/>
            <person name="Kersten P."/>
            <person name="Kohler A."/>
            <person name="Kuees U."/>
            <person name="Kumar T.K.A."/>
            <person name="Kuo A."/>
            <person name="LaButti K."/>
            <person name="Larrondo L.F."/>
            <person name="Lindquist E."/>
            <person name="Ling A."/>
            <person name="Lombard V."/>
            <person name="Lucas S."/>
            <person name="Lundell T."/>
            <person name="Martin R."/>
            <person name="McLaughlin D.J."/>
            <person name="Morgenstern I."/>
            <person name="Morin E."/>
            <person name="Murat C."/>
            <person name="Nagy L.G."/>
            <person name="Nolan M."/>
            <person name="Ohm R.A."/>
            <person name="Patyshakuliyeva A."/>
            <person name="Rokas A."/>
            <person name="Ruiz-Duenas F.J."/>
            <person name="Sabat G."/>
            <person name="Salamov A."/>
            <person name="Samejima M."/>
            <person name="Schmutz J."/>
            <person name="Slot J.C."/>
            <person name="St John F."/>
            <person name="Stenlid J."/>
            <person name="Sun H."/>
            <person name="Sun S."/>
            <person name="Syed K."/>
            <person name="Tsang A."/>
            <person name="Wiebenga A."/>
            <person name="Young D."/>
            <person name="Pisabarro A."/>
            <person name="Eastwood D.C."/>
            <person name="Martin F."/>
            <person name="Cullen D."/>
            <person name="Grigoriev I.V."/>
            <person name="Hibbett D.S."/>
        </authorList>
    </citation>
    <scope>NUCLEOTIDE SEQUENCE [LARGE SCALE GENOMIC DNA]</scope>
    <source>
        <strain evidence="3">RWD-64-598 SS2</strain>
    </source>
</reference>
<evidence type="ECO:0000256" key="1">
    <source>
        <dbReference type="SAM" id="MobiDB-lite"/>
    </source>
</evidence>
<evidence type="ECO:0000313" key="3">
    <source>
        <dbReference type="Proteomes" id="UP000053558"/>
    </source>
</evidence>